<evidence type="ECO:0000313" key="3">
    <source>
        <dbReference type="Proteomes" id="UP000572540"/>
    </source>
</evidence>
<evidence type="ECO:0000256" key="1">
    <source>
        <dbReference type="SAM" id="MobiDB-lite"/>
    </source>
</evidence>
<dbReference type="AlphaFoldDB" id="A0A7Y9WE42"/>
<organism evidence="2 3">
    <name type="scientific">Paraburkholderia bryophila</name>
    <dbReference type="NCBI Taxonomy" id="420952"/>
    <lineage>
        <taxon>Bacteria</taxon>
        <taxon>Pseudomonadati</taxon>
        <taxon>Pseudomonadota</taxon>
        <taxon>Betaproteobacteria</taxon>
        <taxon>Burkholderiales</taxon>
        <taxon>Burkholderiaceae</taxon>
        <taxon>Paraburkholderia</taxon>
    </lineage>
</organism>
<accession>A0A7Y9WE42</accession>
<reference evidence="2 3" key="1">
    <citation type="submission" date="2020-07" db="EMBL/GenBank/DDBJ databases">
        <title>Exploring microbial biodiversity for novel pathways involved in the catabolism of aromatic compounds derived from lignin.</title>
        <authorList>
            <person name="Elkins J."/>
        </authorList>
    </citation>
    <scope>NUCLEOTIDE SEQUENCE [LARGE SCALE GENOMIC DNA]</scope>
    <source>
        <strain evidence="2 3">H2C3B</strain>
    </source>
</reference>
<dbReference type="Proteomes" id="UP000572540">
    <property type="component" value="Unassembled WGS sequence"/>
</dbReference>
<gene>
    <name evidence="2" type="ORF">GGD41_006397</name>
</gene>
<feature type="region of interest" description="Disordered" evidence="1">
    <location>
        <begin position="294"/>
        <end position="345"/>
    </location>
</feature>
<sequence>MKLQSVSSPAVDREPAVTNRSDAQSVRLGPAPAVFDTSAASPATFQCSVGAAERDNGPLRGGGLPGGGPVLRSETKTKAEALLLDGWSAAAASAKVGIGKAVVCNIRWMIDIPSVPPLMSQEFRTNVLAWLNLGIPEAQIAHDMGVQPETVHAIAEAQREVSQIVGALRAPSDLELSSAILKRVGRAQLLPATRTKVKALLGDGWLRAAVADELGIGHRRVCLIGETMDRPVVRPLRLKAFRDEVVARLHTGVSDLQVARETGVQPETVRLIRLQYGNQNPENPIPDVRLHREAERPGTAPAPAPAPAPARTAPRSPQPGTSTGGETQPARGRPDSSSPVAKRRRVDEAPVVISGALISSIIKQAEAGLPPYQIANNLRLSEETVWHAEFLYLQSSLRAVDEQIRIERANLPPSPATNTPVSPEVEQAVIRELRGGVDRPDIARHLHLPEPQIQAIHGQLLDDEFAQLDMDAFRAMTGSSSGESPG</sequence>
<comment type="caution">
    <text evidence="2">The sequence shown here is derived from an EMBL/GenBank/DDBJ whole genome shotgun (WGS) entry which is preliminary data.</text>
</comment>
<protein>
    <submittedName>
        <fullName evidence="2">Uncharacterized protein</fullName>
    </submittedName>
</protein>
<dbReference type="EMBL" id="JACCAU010000001">
    <property type="protein sequence ID" value="NYH19169.1"/>
    <property type="molecule type" value="Genomic_DNA"/>
</dbReference>
<feature type="region of interest" description="Disordered" evidence="1">
    <location>
        <begin position="1"/>
        <end position="25"/>
    </location>
</feature>
<proteinExistence type="predicted"/>
<evidence type="ECO:0000313" key="2">
    <source>
        <dbReference type="EMBL" id="NYH19169.1"/>
    </source>
</evidence>
<name>A0A7Y9WE42_9BURK</name>
<dbReference type="RefSeq" id="WP_179759530.1">
    <property type="nucleotide sequence ID" value="NZ_JACCAU010000001.1"/>
</dbReference>